<evidence type="ECO:0000259" key="1">
    <source>
        <dbReference type="Pfam" id="PF01979"/>
    </source>
</evidence>
<dbReference type="InterPro" id="IPR006680">
    <property type="entry name" value="Amidohydro-rel"/>
</dbReference>
<dbReference type="RefSeq" id="WP_207416507.1">
    <property type="nucleotide sequence ID" value="NZ_CP061177.1"/>
</dbReference>
<protein>
    <submittedName>
        <fullName evidence="2">Amidohydrolase family protein</fullName>
    </submittedName>
</protein>
<dbReference type="CDD" id="cd01299">
    <property type="entry name" value="Met_dep_hydrolase_A"/>
    <property type="match status" value="1"/>
</dbReference>
<dbReference type="PANTHER" id="PTHR43135:SF3">
    <property type="entry name" value="ALPHA-D-RIBOSE 1-METHYLPHOSPHONATE 5-TRIPHOSPHATE DIPHOSPHATASE"/>
    <property type="match status" value="1"/>
</dbReference>
<dbReference type="InterPro" id="IPR032466">
    <property type="entry name" value="Metal_Hydrolase"/>
</dbReference>
<reference evidence="2 3" key="1">
    <citation type="submission" date="2020-09" db="EMBL/GenBank/DDBJ databases">
        <title>Roseomonas.</title>
        <authorList>
            <person name="Zhu W."/>
        </authorList>
    </citation>
    <scope>NUCLEOTIDE SEQUENCE [LARGE SCALE GENOMIC DNA]</scope>
    <source>
        <strain evidence="2 3">573</strain>
    </source>
</reference>
<sequence length="408" mass="43150">MLHEPTIILRAAGAWIGDGRVVAPAELHVAGGCLRWIGHPGGGPPPEGAVVRELGCQWLLPGLIDAHLHLWGLDLSDPAALWNWPMAYRATRAAADLQRMLRQGITAVRCLGGPLGPSLARAVREGLIEGPHVVAAGEFICARAGTWDAVSFPQSWVEGLGMYADGADACRQRVRERIRQGADFIKVGGSVGEHTDLLRPWGDDPAHLRLAYSDGEMAVLVEEAHRNGLRVASHAIGEAAVRQALDCGVDSIEHGHGIGDETARRLAGEGRMLVPTLSLPVLRLAHPDPAVAAGWQRHREAQRRSLQHALRHGVRMAAGTDFVGPPGSPLGANAMELEQLVDAGLTVEQALLAGTATAAEALGMQDRIGRLAVGLQADVVAVPGDPRADIGLVRRVGFVMKGGRVVLG</sequence>
<dbReference type="EMBL" id="JACTNG010000003">
    <property type="protein sequence ID" value="MBO1079070.1"/>
    <property type="molecule type" value="Genomic_DNA"/>
</dbReference>
<dbReference type="InterPro" id="IPR011059">
    <property type="entry name" value="Metal-dep_hydrolase_composite"/>
</dbReference>
<dbReference type="Gene3D" id="3.20.20.140">
    <property type="entry name" value="Metal-dependent hydrolases"/>
    <property type="match status" value="1"/>
</dbReference>
<dbReference type="InterPro" id="IPR057744">
    <property type="entry name" value="OTAase-like"/>
</dbReference>
<accession>A0ABS3KQ43</accession>
<dbReference type="Gene3D" id="2.30.40.10">
    <property type="entry name" value="Urease, subunit C, domain 1"/>
    <property type="match status" value="1"/>
</dbReference>
<dbReference type="Proteomes" id="UP001518989">
    <property type="component" value="Unassembled WGS sequence"/>
</dbReference>
<comment type="caution">
    <text evidence="2">The sequence shown here is derived from an EMBL/GenBank/DDBJ whole genome shotgun (WGS) entry which is preliminary data.</text>
</comment>
<evidence type="ECO:0000313" key="2">
    <source>
        <dbReference type="EMBL" id="MBO1079070.1"/>
    </source>
</evidence>
<name>A0ABS3KQ43_9PROT</name>
<keyword evidence="3" id="KW-1185">Reference proteome</keyword>
<dbReference type="InterPro" id="IPR051781">
    <property type="entry name" value="Metallo-dep_Hydrolase"/>
</dbReference>
<dbReference type="PANTHER" id="PTHR43135">
    <property type="entry name" value="ALPHA-D-RIBOSE 1-METHYLPHOSPHONATE 5-TRIPHOSPHATE DIPHOSPHATASE"/>
    <property type="match status" value="1"/>
</dbReference>
<evidence type="ECO:0000313" key="3">
    <source>
        <dbReference type="Proteomes" id="UP001518989"/>
    </source>
</evidence>
<gene>
    <name evidence="2" type="ORF">IAI61_08510</name>
</gene>
<dbReference type="SUPFAM" id="SSF51338">
    <property type="entry name" value="Composite domain of metallo-dependent hydrolases"/>
    <property type="match status" value="1"/>
</dbReference>
<feature type="domain" description="Amidohydrolase-related" evidence="1">
    <location>
        <begin position="59"/>
        <end position="406"/>
    </location>
</feature>
<organism evidence="2 3">
    <name type="scientific">Roseomonas haemaphysalidis</name>
    <dbReference type="NCBI Taxonomy" id="2768162"/>
    <lineage>
        <taxon>Bacteria</taxon>
        <taxon>Pseudomonadati</taxon>
        <taxon>Pseudomonadota</taxon>
        <taxon>Alphaproteobacteria</taxon>
        <taxon>Acetobacterales</taxon>
        <taxon>Roseomonadaceae</taxon>
        <taxon>Roseomonas</taxon>
    </lineage>
</organism>
<dbReference type="SUPFAM" id="SSF51556">
    <property type="entry name" value="Metallo-dependent hydrolases"/>
    <property type="match status" value="1"/>
</dbReference>
<dbReference type="Pfam" id="PF01979">
    <property type="entry name" value="Amidohydro_1"/>
    <property type="match status" value="1"/>
</dbReference>
<proteinExistence type="predicted"/>